<sequence length="635" mass="70288">MASTDPWFDFEQIRHNIKNNTVDKLKHILSGLNEECFAHLSKTGKKQDIIDRIVHALDDWRRQNNADKWTKAKAVVTQVRSNGVYSRHLPPMATLNTTTFANQGIAKASFSPSHAGPSSLPRYDPYAPPRRPGPLPTPSTPTHKAPEIRFKESPFYGIEQTVSQVIECPESTSSSDRRQGVVQFTLTTDHISKLKAPGSRYQLRLFCTSSIFYSPSSTFRATNNPCLIEFPPTCEVRVNNVQIPANLKGMKKKPGTAPPPDIGKFARISNMMNRVEMVYVNSQQPAPAKKYYLVVMLVKFTTVEELVTNLKASGYRSRESILQTYTDSQNDDDEIIAGPQKMSLKCPLSFMPIVTPSRSSKCVHAQCFDATSWLAVNEQTTTWLCPVCERVLEHKDLIIDGYFDEILKSCPESVEDVMVEADGQWHTSDNRHGSASWLAQHPPIHFDLPQTPEERKPSPSGDDKEEKQKPADIVVLDSDDEEEGRVKRELSPSIASAPPSSTNTQVADTGPTRANTSTEDVIDLTLDSDNEEPPPPKPTGKRKAAEAGMSSASPTEAIWKKGRHDVDQSAHSTLGTSKSSSQPPNPRNVSSSYNPYSGTLPPIHLGFGPPRDLESQTRSSHAGLYRINNGSSRLG</sequence>
<organism evidence="1 2">
    <name type="scientific">Pluteus cervinus</name>
    <dbReference type="NCBI Taxonomy" id="181527"/>
    <lineage>
        <taxon>Eukaryota</taxon>
        <taxon>Fungi</taxon>
        <taxon>Dikarya</taxon>
        <taxon>Basidiomycota</taxon>
        <taxon>Agaricomycotina</taxon>
        <taxon>Agaricomycetes</taxon>
        <taxon>Agaricomycetidae</taxon>
        <taxon>Agaricales</taxon>
        <taxon>Pluteineae</taxon>
        <taxon>Pluteaceae</taxon>
        <taxon>Pluteus</taxon>
    </lineage>
</organism>
<evidence type="ECO:0000313" key="2">
    <source>
        <dbReference type="Proteomes" id="UP000308600"/>
    </source>
</evidence>
<dbReference type="EMBL" id="ML208259">
    <property type="protein sequence ID" value="TFK77150.1"/>
    <property type="molecule type" value="Genomic_DNA"/>
</dbReference>
<accession>A0ACD3BGZ2</accession>
<dbReference type="Proteomes" id="UP000308600">
    <property type="component" value="Unassembled WGS sequence"/>
</dbReference>
<keyword evidence="2" id="KW-1185">Reference proteome</keyword>
<protein>
    <submittedName>
        <fullName evidence="1">Uncharacterized protein</fullName>
    </submittedName>
</protein>
<reference evidence="1 2" key="1">
    <citation type="journal article" date="2019" name="Nat. Ecol. Evol.">
        <title>Megaphylogeny resolves global patterns of mushroom evolution.</title>
        <authorList>
            <person name="Varga T."/>
            <person name="Krizsan K."/>
            <person name="Foldi C."/>
            <person name="Dima B."/>
            <person name="Sanchez-Garcia M."/>
            <person name="Sanchez-Ramirez S."/>
            <person name="Szollosi G.J."/>
            <person name="Szarkandi J.G."/>
            <person name="Papp V."/>
            <person name="Albert L."/>
            <person name="Andreopoulos W."/>
            <person name="Angelini C."/>
            <person name="Antonin V."/>
            <person name="Barry K.W."/>
            <person name="Bougher N.L."/>
            <person name="Buchanan P."/>
            <person name="Buyck B."/>
            <person name="Bense V."/>
            <person name="Catcheside P."/>
            <person name="Chovatia M."/>
            <person name="Cooper J."/>
            <person name="Damon W."/>
            <person name="Desjardin D."/>
            <person name="Finy P."/>
            <person name="Geml J."/>
            <person name="Haridas S."/>
            <person name="Hughes K."/>
            <person name="Justo A."/>
            <person name="Karasinski D."/>
            <person name="Kautmanova I."/>
            <person name="Kiss B."/>
            <person name="Kocsube S."/>
            <person name="Kotiranta H."/>
            <person name="LaButti K.M."/>
            <person name="Lechner B.E."/>
            <person name="Liimatainen K."/>
            <person name="Lipzen A."/>
            <person name="Lukacs Z."/>
            <person name="Mihaltcheva S."/>
            <person name="Morgado L.N."/>
            <person name="Niskanen T."/>
            <person name="Noordeloos M.E."/>
            <person name="Ohm R.A."/>
            <person name="Ortiz-Santana B."/>
            <person name="Ovrebo C."/>
            <person name="Racz N."/>
            <person name="Riley R."/>
            <person name="Savchenko A."/>
            <person name="Shiryaev A."/>
            <person name="Soop K."/>
            <person name="Spirin V."/>
            <person name="Szebenyi C."/>
            <person name="Tomsovsky M."/>
            <person name="Tulloss R.E."/>
            <person name="Uehling J."/>
            <person name="Grigoriev I.V."/>
            <person name="Vagvolgyi C."/>
            <person name="Papp T."/>
            <person name="Martin F.M."/>
            <person name="Miettinen O."/>
            <person name="Hibbett D.S."/>
            <person name="Nagy L.G."/>
        </authorList>
    </citation>
    <scope>NUCLEOTIDE SEQUENCE [LARGE SCALE GENOMIC DNA]</scope>
    <source>
        <strain evidence="1 2">NL-1719</strain>
    </source>
</reference>
<evidence type="ECO:0000313" key="1">
    <source>
        <dbReference type="EMBL" id="TFK77150.1"/>
    </source>
</evidence>
<name>A0ACD3BGZ2_9AGAR</name>
<gene>
    <name evidence="1" type="ORF">BDN72DRAFT_807638</name>
</gene>
<proteinExistence type="predicted"/>